<gene>
    <name evidence="1" type="ORF">AMORRO_LOCUS11738</name>
</gene>
<comment type="caution">
    <text evidence="1">The sequence shown here is derived from an EMBL/GenBank/DDBJ whole genome shotgun (WGS) entry which is preliminary data.</text>
</comment>
<dbReference type="Proteomes" id="UP000789342">
    <property type="component" value="Unassembled WGS sequence"/>
</dbReference>
<dbReference type="EMBL" id="CAJVPV010015647">
    <property type="protein sequence ID" value="CAG8693331.1"/>
    <property type="molecule type" value="Genomic_DNA"/>
</dbReference>
<name>A0A9N9HJ89_9GLOM</name>
<keyword evidence="2" id="KW-1185">Reference proteome</keyword>
<sequence>NGSEIEALNNAAINALEWKADKPSDFNIKGISKHSTESLGWFIDIPVNIKNKNNKTIIATGNFTCIDNDKPELIAF</sequence>
<feature type="non-terminal residue" evidence="1">
    <location>
        <position position="1"/>
    </location>
</feature>
<accession>A0A9N9HJ89</accession>
<evidence type="ECO:0000313" key="1">
    <source>
        <dbReference type="EMBL" id="CAG8693331.1"/>
    </source>
</evidence>
<protein>
    <submittedName>
        <fullName evidence="1">11023_t:CDS:1</fullName>
    </submittedName>
</protein>
<evidence type="ECO:0000313" key="2">
    <source>
        <dbReference type="Proteomes" id="UP000789342"/>
    </source>
</evidence>
<organism evidence="1 2">
    <name type="scientific">Acaulospora morrowiae</name>
    <dbReference type="NCBI Taxonomy" id="94023"/>
    <lineage>
        <taxon>Eukaryota</taxon>
        <taxon>Fungi</taxon>
        <taxon>Fungi incertae sedis</taxon>
        <taxon>Mucoromycota</taxon>
        <taxon>Glomeromycotina</taxon>
        <taxon>Glomeromycetes</taxon>
        <taxon>Diversisporales</taxon>
        <taxon>Acaulosporaceae</taxon>
        <taxon>Acaulospora</taxon>
    </lineage>
</organism>
<dbReference type="AlphaFoldDB" id="A0A9N9HJ89"/>
<reference evidence="1" key="1">
    <citation type="submission" date="2021-06" db="EMBL/GenBank/DDBJ databases">
        <authorList>
            <person name="Kallberg Y."/>
            <person name="Tangrot J."/>
            <person name="Rosling A."/>
        </authorList>
    </citation>
    <scope>NUCLEOTIDE SEQUENCE</scope>
    <source>
        <strain evidence="1">CL551</strain>
    </source>
</reference>
<proteinExistence type="predicted"/>